<dbReference type="InterPro" id="IPR037033">
    <property type="entry name" value="DNA-dir_RNAP_su2_hyb_sf"/>
</dbReference>
<evidence type="ECO:0000256" key="4">
    <source>
        <dbReference type="ARBA" id="ARBA00022679"/>
    </source>
</evidence>
<feature type="domain" description="DNA-directed RNA polymerase subunit 2 hybrid-binding" evidence="7">
    <location>
        <begin position="679"/>
        <end position="743"/>
    </location>
</feature>
<reference evidence="8" key="1">
    <citation type="journal article" date="2020" name="bioRxiv">
        <title>Chromosome-level reference genome of the European wasp spider Argiope bruennichi: a resource for studies on range expansion and evolutionary adaptation.</title>
        <authorList>
            <person name="Sheffer M.M."/>
            <person name="Hoppe A."/>
            <person name="Krehenwinkel H."/>
            <person name="Uhl G."/>
            <person name="Kuss A.W."/>
            <person name="Jensen L."/>
            <person name="Jensen C."/>
            <person name="Gillespie R.G."/>
            <person name="Hoff K.J."/>
            <person name="Prost S."/>
        </authorList>
    </citation>
    <scope>NUCLEOTIDE SEQUENCE</scope>
</reference>
<dbReference type="PANTHER" id="PTHR20856">
    <property type="entry name" value="DNA-DIRECTED RNA POLYMERASE I SUBUNIT 2"/>
    <property type="match status" value="1"/>
</dbReference>
<proteinExistence type="inferred from homology"/>
<sequence length="886" mass="102126">MQQQMAEKPKLDVKKIITPILYNYDQHVKNFIRLLKRIDCILIYDGPSDLQEHIRDKLVYACSVRKKGKLFKNVFPIMFGSELDIAIRKEQQREFTNPINIQSHDFETADIGFTFFLINGTLRQLPYFFTNDSSNMHIVNNKRVRCYTYDSNDKGKELNYNMVENKLYVVRNDGTESIHDANNFFDFCPYTTDQEIYMSRFYKENLFDIDHLANKIVISPGHLFVKLFVKYLYIPLKDENWSTVKSKLALVNKSIDSGSLLHVLSRKTVYFKESKSVGKMVSVPRDNYRELGMNGEIYVEKNTGCYRDVSLQNYPLFPYLSHLIIRQISSKVKNSKALAFHDSNIGFLCILGTFETKNIGRTNIMVQDTIVSACDDMDPVAHSRPGKKLYKFLNLSVEEKRASYYVVINEACIPVTGICFHRVKSQLKDLKFKFKTIECYIKDNFVHIRYKVGLFFKLMGPVYVTPRDELFWARELFGFTCKSQIVQYFGYNYITGHQVALNPFFKHDAFPKVIFGIHSLKSAVLATDPSILLYFKDTVSAYLKKNSYLKPVLEAVNDGFSCHFEMHVPHVTVAYMSFQGNNQEDCIIIREDLNAYDCFRFYTLRFKFNNSGGPGMVFHPVSGDSEDDFLGTLVYHGTSKLDVETLCVNVRIKTVNDNVVQLHFNKYPFTLLEYSLTEERLTICVKQFHKTGTGDKLCSFHGQKGVVRKMKDMPLLDKSIVPDLIVSPFSIFRVTLGQFIEGIEWGHGRDAQIVQNSSGKIIEGGKVFFAKTFYFPIAYFSNEHFYAPTDCVKDKITEQPVKGRSRAGGMRLGNMELLNGLRGNGIASCFEEKFFEHGDGIMLNNTMIPKSTLLVKEDVRFFKTNLDFKTTPCIVEVNKKQETENE</sequence>
<dbReference type="Gene3D" id="3.90.1800.10">
    <property type="entry name" value="RNA polymerase alpha subunit dimerisation domain"/>
    <property type="match status" value="1"/>
</dbReference>
<evidence type="ECO:0000256" key="5">
    <source>
        <dbReference type="ARBA" id="ARBA00022695"/>
    </source>
</evidence>
<dbReference type="GO" id="GO:0000428">
    <property type="term" value="C:DNA-directed RNA polymerase complex"/>
    <property type="evidence" value="ECO:0007669"/>
    <property type="project" value="UniProtKB-KW"/>
</dbReference>
<dbReference type="EMBL" id="JABXBU010000001">
    <property type="protein sequence ID" value="KAF8796709.1"/>
    <property type="molecule type" value="Genomic_DNA"/>
</dbReference>
<evidence type="ECO:0000256" key="1">
    <source>
        <dbReference type="ARBA" id="ARBA00006835"/>
    </source>
</evidence>
<dbReference type="InterPro" id="IPR007121">
    <property type="entry name" value="RNA_pol_bsu_CS"/>
</dbReference>
<dbReference type="GO" id="GO:0003899">
    <property type="term" value="F:DNA-directed RNA polymerase activity"/>
    <property type="evidence" value="ECO:0007669"/>
    <property type="project" value="UniProtKB-EC"/>
</dbReference>
<dbReference type="Gene3D" id="2.40.270.10">
    <property type="entry name" value="DNA-directed RNA polymerase, subunit 2, domain 6"/>
    <property type="match status" value="1"/>
</dbReference>
<protein>
    <recommendedName>
        <fullName evidence="2">DNA-directed RNA polymerase</fullName>
        <ecNumber evidence="2">2.7.7.6</ecNumber>
    </recommendedName>
</protein>
<dbReference type="InterPro" id="IPR007120">
    <property type="entry name" value="DNA-dir_RNAP_su2_dom"/>
</dbReference>
<reference evidence="8" key="2">
    <citation type="submission" date="2020-06" db="EMBL/GenBank/DDBJ databases">
        <authorList>
            <person name="Sheffer M."/>
        </authorList>
    </citation>
    <scope>NUCLEOTIDE SEQUENCE</scope>
</reference>
<gene>
    <name evidence="8" type="ORF">HNY73_001055</name>
</gene>
<keyword evidence="4" id="KW-0808">Transferase</keyword>
<comment type="caution">
    <text evidence="8">The sequence shown here is derived from an EMBL/GenBank/DDBJ whole genome shotgun (WGS) entry which is preliminary data.</text>
</comment>
<dbReference type="PROSITE" id="PS01166">
    <property type="entry name" value="RNA_POL_BETA"/>
    <property type="match status" value="1"/>
</dbReference>
<dbReference type="SUPFAM" id="SSF64484">
    <property type="entry name" value="beta and beta-prime subunits of DNA dependent RNA-polymerase"/>
    <property type="match status" value="1"/>
</dbReference>
<name>A0A8T0G4C4_ARGBR</name>
<evidence type="ECO:0000313" key="8">
    <source>
        <dbReference type="EMBL" id="KAF8796709.1"/>
    </source>
</evidence>
<comment type="similarity">
    <text evidence="1">Belongs to the RNA polymerase beta chain family.</text>
</comment>
<keyword evidence="5" id="KW-0548">Nucleotidyltransferase</keyword>
<evidence type="ECO:0000256" key="3">
    <source>
        <dbReference type="ARBA" id="ARBA00022478"/>
    </source>
</evidence>
<keyword evidence="9" id="KW-1185">Reference proteome</keyword>
<accession>A0A8T0G4C4</accession>
<evidence type="ECO:0000256" key="6">
    <source>
        <dbReference type="ARBA" id="ARBA00023163"/>
    </source>
</evidence>
<dbReference type="EC" id="2.7.7.6" evidence="2"/>
<keyword evidence="6" id="KW-0804">Transcription</keyword>
<evidence type="ECO:0000313" key="9">
    <source>
        <dbReference type="Proteomes" id="UP000807504"/>
    </source>
</evidence>
<evidence type="ECO:0000259" key="7">
    <source>
        <dbReference type="Pfam" id="PF00562"/>
    </source>
</evidence>
<evidence type="ECO:0000256" key="2">
    <source>
        <dbReference type="ARBA" id="ARBA00012418"/>
    </source>
</evidence>
<organism evidence="8 9">
    <name type="scientific">Argiope bruennichi</name>
    <name type="common">Wasp spider</name>
    <name type="synonym">Aranea bruennichi</name>
    <dbReference type="NCBI Taxonomy" id="94029"/>
    <lineage>
        <taxon>Eukaryota</taxon>
        <taxon>Metazoa</taxon>
        <taxon>Ecdysozoa</taxon>
        <taxon>Arthropoda</taxon>
        <taxon>Chelicerata</taxon>
        <taxon>Arachnida</taxon>
        <taxon>Araneae</taxon>
        <taxon>Araneomorphae</taxon>
        <taxon>Entelegynae</taxon>
        <taxon>Araneoidea</taxon>
        <taxon>Araneidae</taxon>
        <taxon>Argiope</taxon>
    </lineage>
</organism>
<dbReference type="GO" id="GO:0032549">
    <property type="term" value="F:ribonucleoside binding"/>
    <property type="evidence" value="ECO:0007669"/>
    <property type="project" value="InterPro"/>
</dbReference>
<dbReference type="GO" id="GO:0003677">
    <property type="term" value="F:DNA binding"/>
    <property type="evidence" value="ECO:0007669"/>
    <property type="project" value="InterPro"/>
</dbReference>
<keyword evidence="3 8" id="KW-0240">DNA-directed RNA polymerase</keyword>
<dbReference type="AlphaFoldDB" id="A0A8T0G4C4"/>
<dbReference type="GO" id="GO:0006351">
    <property type="term" value="P:DNA-templated transcription"/>
    <property type="evidence" value="ECO:0007669"/>
    <property type="project" value="InterPro"/>
</dbReference>
<dbReference type="Proteomes" id="UP000807504">
    <property type="component" value="Unassembled WGS sequence"/>
</dbReference>
<dbReference type="InterPro" id="IPR015712">
    <property type="entry name" value="DNA-dir_RNA_pol_su2"/>
</dbReference>
<dbReference type="Pfam" id="PF00562">
    <property type="entry name" value="RNA_pol_Rpb2_6"/>
    <property type="match status" value="1"/>
</dbReference>